<keyword evidence="4" id="KW-0812">Transmembrane</keyword>
<accession>A0A1M6UTL0</accession>
<evidence type="ECO:0000256" key="5">
    <source>
        <dbReference type="ARBA" id="ARBA00022729"/>
    </source>
</evidence>
<keyword evidence="7" id="KW-0998">Cell outer membrane</keyword>
<proteinExistence type="predicted"/>
<sequence length="780" mass="87939">MLKVTSSVLLLIPLFALSQNINGTVKKSKNIISYAEIIASKDQYKQSTISDEKGHFNLKLAENGTYNIECVYDGKTLYQGKIEVNGNISYDLLIAGANEKQIEGVTVTARKKLIERKADRLIFNVSNSVASQGMDGLQALDATPQIKVDENAGITMVGKSGVSVMVNERMLNLSGSELINYLKSLRSENIEKIEVITAPPAKYEAQGNSGLINIVLKKNQNLGWSGSLTTSLFQTTYTGVSNSATVNYQNEKLRSSLKLRQYDSQKHSTENYRIVGLDGLNSSDDRRDFWKGTGLNFSSDYEINSNSGVGFVIDYGAGKSGMDITNTSDYFQNQNYTNTLSTYAEHRNDNRQATVSAYYDVKFGKRSNKLSVTGNYFSNTPGSNIDFTTQDNSGNSYVVRTPSELDYKIYSGQADLTIPFEFAKTEAGIKFTNFDNNSDLQYQNRIGQAYVTDALKSDLFNYNEKNYAAYLGMERQLSEKWTVKAGLRYEYSTISGNSESLGQNSENSYGKFFPTAYLTYKANDNNTFNINYSKRINRPGFRALNPFRWYTNINSYYSGNPALNPSVNHNFELSYLYKGKLSVSTYFQRELNAFAQLVILEGENKTSNFYNFFNKNSTGISLNYSDTFFNFWEASYSADLSHMKTQVFATDAASRKGNSTSFDIRNTFSFTKDKSVQLLMNYWFRLPSSIGNTYSYFVGNLTAGLKLNLMNKNLLMNIYVSDIFRQGKSHGEIYYVDSTHYFDNYYDGRNLSVSLTYNFGNRKVKSGGRQVSFDDKNRAN</sequence>
<dbReference type="Gene3D" id="2.170.130.10">
    <property type="entry name" value="TonB-dependent receptor, plug domain"/>
    <property type="match status" value="1"/>
</dbReference>
<dbReference type="EMBL" id="FRAM01000007">
    <property type="protein sequence ID" value="SHK72494.1"/>
    <property type="molecule type" value="Genomic_DNA"/>
</dbReference>
<keyword evidence="10" id="KW-0675">Receptor</keyword>
<evidence type="ECO:0000256" key="8">
    <source>
        <dbReference type="SAM" id="SignalP"/>
    </source>
</evidence>
<dbReference type="Proteomes" id="UP000184498">
    <property type="component" value="Unassembled WGS sequence"/>
</dbReference>
<evidence type="ECO:0000256" key="4">
    <source>
        <dbReference type="ARBA" id="ARBA00022692"/>
    </source>
</evidence>
<evidence type="ECO:0000313" key="11">
    <source>
        <dbReference type="Proteomes" id="UP000184498"/>
    </source>
</evidence>
<dbReference type="InterPro" id="IPR041700">
    <property type="entry name" value="OMP_b-brl_3"/>
</dbReference>
<evidence type="ECO:0000256" key="6">
    <source>
        <dbReference type="ARBA" id="ARBA00023136"/>
    </source>
</evidence>
<dbReference type="PANTHER" id="PTHR30069">
    <property type="entry name" value="TONB-DEPENDENT OUTER MEMBRANE RECEPTOR"/>
    <property type="match status" value="1"/>
</dbReference>
<protein>
    <submittedName>
        <fullName evidence="10">Outer membrane receptor proteins, mostly Fe transport</fullName>
    </submittedName>
</protein>
<dbReference type="InterPro" id="IPR039426">
    <property type="entry name" value="TonB-dep_rcpt-like"/>
</dbReference>
<comment type="subcellular location">
    <subcellularLocation>
        <location evidence="1">Cell outer membrane</location>
        <topology evidence="1">Multi-pass membrane protein</topology>
    </subcellularLocation>
</comment>
<organism evidence="10 11">
    <name type="scientific">Epilithonimonas mollis</name>
    <dbReference type="NCBI Taxonomy" id="216903"/>
    <lineage>
        <taxon>Bacteria</taxon>
        <taxon>Pseudomonadati</taxon>
        <taxon>Bacteroidota</taxon>
        <taxon>Flavobacteriia</taxon>
        <taxon>Flavobacteriales</taxon>
        <taxon>Weeksellaceae</taxon>
        <taxon>Chryseobacterium group</taxon>
        <taxon>Epilithonimonas</taxon>
    </lineage>
</organism>
<evidence type="ECO:0000256" key="1">
    <source>
        <dbReference type="ARBA" id="ARBA00004571"/>
    </source>
</evidence>
<dbReference type="RefSeq" id="WP_073000559.1">
    <property type="nucleotide sequence ID" value="NZ_FRAM01000007.1"/>
</dbReference>
<dbReference type="AlphaFoldDB" id="A0A1M6UTL0"/>
<evidence type="ECO:0000256" key="7">
    <source>
        <dbReference type="ARBA" id="ARBA00023237"/>
    </source>
</evidence>
<evidence type="ECO:0000259" key="9">
    <source>
        <dbReference type="Pfam" id="PF14905"/>
    </source>
</evidence>
<dbReference type="Gene3D" id="2.40.170.20">
    <property type="entry name" value="TonB-dependent receptor, beta-barrel domain"/>
    <property type="match status" value="1"/>
</dbReference>
<evidence type="ECO:0000256" key="2">
    <source>
        <dbReference type="ARBA" id="ARBA00022448"/>
    </source>
</evidence>
<feature type="chain" id="PRO_5012048235" evidence="8">
    <location>
        <begin position="19"/>
        <end position="780"/>
    </location>
</feature>
<keyword evidence="2" id="KW-0813">Transport</keyword>
<dbReference type="InterPro" id="IPR008969">
    <property type="entry name" value="CarboxyPept-like_regulatory"/>
</dbReference>
<dbReference type="PANTHER" id="PTHR30069:SF29">
    <property type="entry name" value="HEMOGLOBIN AND HEMOGLOBIN-HAPTOGLOBIN-BINDING PROTEIN 1-RELATED"/>
    <property type="match status" value="1"/>
</dbReference>
<keyword evidence="5 8" id="KW-0732">Signal</keyword>
<dbReference type="SUPFAM" id="SSF49464">
    <property type="entry name" value="Carboxypeptidase regulatory domain-like"/>
    <property type="match status" value="1"/>
</dbReference>
<dbReference type="GO" id="GO:0015344">
    <property type="term" value="F:siderophore uptake transmembrane transporter activity"/>
    <property type="evidence" value="ECO:0007669"/>
    <property type="project" value="TreeGrafter"/>
</dbReference>
<keyword evidence="11" id="KW-1185">Reference proteome</keyword>
<gene>
    <name evidence="10" type="ORF">SAMN05444371_3460</name>
</gene>
<keyword evidence="3" id="KW-1134">Transmembrane beta strand</keyword>
<dbReference type="GO" id="GO:0009279">
    <property type="term" value="C:cell outer membrane"/>
    <property type="evidence" value="ECO:0007669"/>
    <property type="project" value="UniProtKB-SubCell"/>
</dbReference>
<evidence type="ECO:0000256" key="3">
    <source>
        <dbReference type="ARBA" id="ARBA00022452"/>
    </source>
</evidence>
<dbReference type="InterPro" id="IPR037066">
    <property type="entry name" value="Plug_dom_sf"/>
</dbReference>
<dbReference type="GO" id="GO:0044718">
    <property type="term" value="P:siderophore transmembrane transport"/>
    <property type="evidence" value="ECO:0007669"/>
    <property type="project" value="TreeGrafter"/>
</dbReference>
<dbReference type="Pfam" id="PF14905">
    <property type="entry name" value="OMP_b-brl_3"/>
    <property type="match status" value="1"/>
</dbReference>
<dbReference type="STRING" id="216903.SAMN05444371_3460"/>
<dbReference type="OrthoDB" id="8764943at2"/>
<dbReference type="InterPro" id="IPR036942">
    <property type="entry name" value="Beta-barrel_TonB_sf"/>
</dbReference>
<reference evidence="11" key="1">
    <citation type="submission" date="2016-11" db="EMBL/GenBank/DDBJ databases">
        <authorList>
            <person name="Varghese N."/>
            <person name="Submissions S."/>
        </authorList>
    </citation>
    <scope>NUCLEOTIDE SEQUENCE [LARGE SCALE GENOMIC DNA]</scope>
    <source>
        <strain evidence="11">DSM 18016</strain>
    </source>
</reference>
<feature type="signal peptide" evidence="8">
    <location>
        <begin position="1"/>
        <end position="18"/>
    </location>
</feature>
<name>A0A1M6UTL0_9FLAO</name>
<dbReference type="SUPFAM" id="SSF56935">
    <property type="entry name" value="Porins"/>
    <property type="match status" value="1"/>
</dbReference>
<evidence type="ECO:0000313" key="10">
    <source>
        <dbReference type="EMBL" id="SHK72494.1"/>
    </source>
</evidence>
<keyword evidence="6" id="KW-0472">Membrane</keyword>
<feature type="domain" description="Outer membrane protein beta-barrel" evidence="9">
    <location>
        <begin position="362"/>
        <end position="757"/>
    </location>
</feature>